<dbReference type="SUPFAM" id="SSF64586">
    <property type="entry name" value="C-terminal domain of ProRS"/>
    <property type="match status" value="1"/>
</dbReference>
<sequence length="90" mass="10370">MNGKIINCRTKDQIKKAMKEGKIAKISWCSLDKKAMKCAEYIEKEINAEVKGILANKKENQQENVLFAINQRGKSYTLLRVIEFVFSDFP</sequence>
<accession>X1FI64</accession>
<dbReference type="GO" id="GO:0006433">
    <property type="term" value="P:prolyl-tRNA aminoacylation"/>
    <property type="evidence" value="ECO:0007669"/>
    <property type="project" value="InterPro"/>
</dbReference>
<comment type="caution">
    <text evidence="1">The sequence shown here is derived from an EMBL/GenBank/DDBJ whole genome shotgun (WGS) entry which is preliminary data.</text>
</comment>
<protein>
    <submittedName>
        <fullName evidence="1">Uncharacterized protein</fullName>
    </submittedName>
</protein>
<gene>
    <name evidence="1" type="ORF">S03H2_21814</name>
</gene>
<proteinExistence type="predicted"/>
<dbReference type="Gene3D" id="3.30.110.30">
    <property type="entry name" value="C-terminal domain of ProRS"/>
    <property type="match status" value="1"/>
</dbReference>
<dbReference type="AlphaFoldDB" id="X1FI64"/>
<name>X1FI64_9ZZZZ</name>
<dbReference type="GO" id="GO:0005737">
    <property type="term" value="C:cytoplasm"/>
    <property type="evidence" value="ECO:0007669"/>
    <property type="project" value="InterPro"/>
</dbReference>
<organism evidence="1">
    <name type="scientific">marine sediment metagenome</name>
    <dbReference type="NCBI Taxonomy" id="412755"/>
    <lineage>
        <taxon>unclassified sequences</taxon>
        <taxon>metagenomes</taxon>
        <taxon>ecological metagenomes</taxon>
    </lineage>
</organism>
<dbReference type="EMBL" id="BARU01011659">
    <property type="protein sequence ID" value="GAH32220.1"/>
    <property type="molecule type" value="Genomic_DNA"/>
</dbReference>
<dbReference type="InterPro" id="IPR017449">
    <property type="entry name" value="Pro-tRNA_synth_II"/>
</dbReference>
<evidence type="ECO:0000313" key="1">
    <source>
        <dbReference type="EMBL" id="GAH32220.1"/>
    </source>
</evidence>
<dbReference type="GO" id="GO:0005524">
    <property type="term" value="F:ATP binding"/>
    <property type="evidence" value="ECO:0007669"/>
    <property type="project" value="InterPro"/>
</dbReference>
<reference evidence="1" key="1">
    <citation type="journal article" date="2014" name="Front. Microbiol.">
        <title>High frequency of phylogenetically diverse reductive dehalogenase-homologous genes in deep subseafloor sedimentary metagenomes.</title>
        <authorList>
            <person name="Kawai M."/>
            <person name="Futagami T."/>
            <person name="Toyoda A."/>
            <person name="Takaki Y."/>
            <person name="Nishi S."/>
            <person name="Hori S."/>
            <person name="Arai W."/>
            <person name="Tsubouchi T."/>
            <person name="Morono Y."/>
            <person name="Uchiyama I."/>
            <person name="Ito T."/>
            <person name="Fujiyama A."/>
            <person name="Inagaki F."/>
            <person name="Takami H."/>
        </authorList>
    </citation>
    <scope>NUCLEOTIDE SEQUENCE</scope>
    <source>
        <strain evidence="1">Expedition CK06-06</strain>
    </source>
</reference>
<dbReference type="GO" id="GO:0004827">
    <property type="term" value="F:proline-tRNA ligase activity"/>
    <property type="evidence" value="ECO:0007669"/>
    <property type="project" value="InterPro"/>
</dbReference>